<dbReference type="OrthoDB" id="416253at2759"/>
<reference evidence="2 3" key="1">
    <citation type="submission" date="2019-09" db="EMBL/GenBank/DDBJ databases">
        <title>Bird 10,000 Genomes (B10K) Project - Family phase.</title>
        <authorList>
            <person name="Zhang G."/>
        </authorList>
    </citation>
    <scope>NUCLEOTIDE SEQUENCE [LARGE SCALE GENOMIC DNA]</scope>
    <source>
        <strain evidence="2">B10K-DU-002-51</strain>
        <tissue evidence="2">Muscle</tissue>
    </source>
</reference>
<proteinExistence type="predicted"/>
<dbReference type="Gene3D" id="3.20.20.100">
    <property type="entry name" value="NADP-dependent oxidoreductase domain"/>
    <property type="match status" value="1"/>
</dbReference>
<dbReference type="PRINTS" id="PR00069">
    <property type="entry name" value="ALDKETRDTASE"/>
</dbReference>
<dbReference type="GO" id="GO:0016491">
    <property type="term" value="F:oxidoreductase activity"/>
    <property type="evidence" value="ECO:0007669"/>
    <property type="project" value="InterPro"/>
</dbReference>
<feature type="domain" description="NADP-dependent oxidoreductase" evidence="1">
    <location>
        <begin position="8"/>
        <end position="102"/>
    </location>
</feature>
<feature type="non-terminal residue" evidence="2">
    <location>
        <position position="135"/>
    </location>
</feature>
<comment type="caution">
    <text evidence="2">The sequence shown here is derived from an EMBL/GenBank/DDBJ whole genome shotgun (WGS) entry which is preliminary data.</text>
</comment>
<dbReference type="PANTHER" id="PTHR11732">
    <property type="entry name" value="ALDO/KETO REDUCTASE"/>
    <property type="match status" value="1"/>
</dbReference>
<protein>
    <submittedName>
        <fullName evidence="2">AKCL2 reductase</fullName>
    </submittedName>
</protein>
<organism evidence="2 3">
    <name type="scientific">Eurystomus gularis</name>
    <dbReference type="NCBI Taxonomy" id="325343"/>
    <lineage>
        <taxon>Eukaryota</taxon>
        <taxon>Metazoa</taxon>
        <taxon>Chordata</taxon>
        <taxon>Craniata</taxon>
        <taxon>Vertebrata</taxon>
        <taxon>Euteleostomi</taxon>
        <taxon>Archelosauria</taxon>
        <taxon>Archosauria</taxon>
        <taxon>Dinosauria</taxon>
        <taxon>Saurischia</taxon>
        <taxon>Theropoda</taxon>
        <taxon>Coelurosauria</taxon>
        <taxon>Aves</taxon>
        <taxon>Neognathae</taxon>
        <taxon>Neoaves</taxon>
        <taxon>Telluraves</taxon>
        <taxon>Coraciimorphae</taxon>
        <taxon>Coraciiformes</taxon>
        <taxon>Coraciidae</taxon>
        <taxon>Eurystomus</taxon>
    </lineage>
</organism>
<dbReference type="InterPro" id="IPR023210">
    <property type="entry name" value="NADP_OxRdtase_dom"/>
</dbReference>
<evidence type="ECO:0000259" key="1">
    <source>
        <dbReference type="Pfam" id="PF00248"/>
    </source>
</evidence>
<evidence type="ECO:0000313" key="2">
    <source>
        <dbReference type="EMBL" id="NXW65555.1"/>
    </source>
</evidence>
<dbReference type="InterPro" id="IPR036812">
    <property type="entry name" value="NAD(P)_OxRdtase_dom_sf"/>
</dbReference>
<gene>
    <name evidence="2" type="primary">Akr1e2</name>
    <name evidence="2" type="ORF">EURGUL_R01601</name>
</gene>
<dbReference type="SUPFAM" id="SSF51430">
    <property type="entry name" value="NAD(P)-linked oxidoreductase"/>
    <property type="match status" value="1"/>
</dbReference>
<sequence>FQSLQGTVRDAVKSATDAGYCHFDCACPYPDKSEIGDALRKKIEEGVARREDLFIISKLWATFHKRSPVKESGQKTLAAFQLDYLDLSLSDFSTYDSAYLKLAFLLISQAGKELFPAGGNGMIIPNDTDFLDTWE</sequence>
<dbReference type="Proteomes" id="UP000541249">
    <property type="component" value="Unassembled WGS sequence"/>
</dbReference>
<keyword evidence="3" id="KW-1185">Reference proteome</keyword>
<dbReference type="EMBL" id="VZZY01023737">
    <property type="protein sequence ID" value="NXW65555.1"/>
    <property type="molecule type" value="Genomic_DNA"/>
</dbReference>
<dbReference type="AlphaFoldDB" id="A0A7L4DSZ0"/>
<dbReference type="InterPro" id="IPR020471">
    <property type="entry name" value="AKR"/>
</dbReference>
<evidence type="ECO:0000313" key="3">
    <source>
        <dbReference type="Proteomes" id="UP000541249"/>
    </source>
</evidence>
<dbReference type="Pfam" id="PF00248">
    <property type="entry name" value="Aldo_ket_red"/>
    <property type="match status" value="1"/>
</dbReference>
<accession>A0A7L4DSZ0</accession>
<feature type="non-terminal residue" evidence="2">
    <location>
        <position position="1"/>
    </location>
</feature>
<name>A0A7L4DSZ0_9AVES</name>